<sequence>MKLTLDTEEKTLTIDEAGQSRVFDLYSRAAFEAISREWVRVGWNQKYQYTFSWMGRPVIQLPEDMIRMQEVIFQLKPDVIIETGVAHGGSLIFYSSLCKAMETGRVIGIDIEIRPHNRAAIEAHPLSDRITLLEGSSTDHEIVTKVKNLVSPEDKVLVILDSNHSYAHVLGELEAYADLVTPGSYMVATDGIMFDLFDVPRGAPEWATDNPTWAARDFVAKNPKFRIEQPAWLFNESELGENVTHWPGAWLRRK</sequence>
<evidence type="ECO:0000256" key="2">
    <source>
        <dbReference type="ARBA" id="ARBA00022679"/>
    </source>
</evidence>
<accession>A0A4R1PFT9</accession>
<dbReference type="AlphaFoldDB" id="A0A4R1PFT9"/>
<dbReference type="RefSeq" id="WP_131299764.1">
    <property type="nucleotide sequence ID" value="NZ_JBHLST010000035.1"/>
</dbReference>
<organism evidence="3 4">
    <name type="scientific">Azotobacter chroococcum</name>
    <dbReference type="NCBI Taxonomy" id="353"/>
    <lineage>
        <taxon>Bacteria</taxon>
        <taxon>Pseudomonadati</taxon>
        <taxon>Pseudomonadota</taxon>
        <taxon>Gammaproteobacteria</taxon>
        <taxon>Pseudomonadales</taxon>
        <taxon>Pseudomonadaceae</taxon>
        <taxon>Azotobacter</taxon>
    </lineage>
</organism>
<dbReference type="InterPro" id="IPR007072">
    <property type="entry name" value="RNMT_CmcI"/>
</dbReference>
<evidence type="ECO:0000256" key="1">
    <source>
        <dbReference type="ARBA" id="ARBA00022603"/>
    </source>
</evidence>
<keyword evidence="1" id="KW-0489">Methyltransferase</keyword>
<evidence type="ECO:0000313" key="3">
    <source>
        <dbReference type="EMBL" id="TCL21663.1"/>
    </source>
</evidence>
<dbReference type="Proteomes" id="UP000295169">
    <property type="component" value="Unassembled WGS sequence"/>
</dbReference>
<dbReference type="Pfam" id="PF04989">
    <property type="entry name" value="RMNT_CmcI"/>
    <property type="match status" value="1"/>
</dbReference>
<dbReference type="PANTHER" id="PTHR40048:SF1">
    <property type="entry name" value="RHAMNOSYL O-METHYLTRANSFERASE"/>
    <property type="match status" value="1"/>
</dbReference>
<name>A0A4R1PFT9_9GAMM</name>
<dbReference type="SUPFAM" id="SSF53335">
    <property type="entry name" value="S-adenosyl-L-methionine-dependent methyltransferases"/>
    <property type="match status" value="1"/>
</dbReference>
<dbReference type="GO" id="GO:0032259">
    <property type="term" value="P:methylation"/>
    <property type="evidence" value="ECO:0007669"/>
    <property type="project" value="UniProtKB-KW"/>
</dbReference>
<dbReference type="Gene3D" id="3.40.50.150">
    <property type="entry name" value="Vaccinia Virus protein VP39"/>
    <property type="match status" value="1"/>
</dbReference>
<proteinExistence type="predicted"/>
<dbReference type="EMBL" id="SMMU01000039">
    <property type="protein sequence ID" value="TCL21663.1"/>
    <property type="molecule type" value="Genomic_DNA"/>
</dbReference>
<reference evidence="3 4" key="1">
    <citation type="submission" date="2019-03" db="EMBL/GenBank/DDBJ databases">
        <title>Genomic Encyclopedia of Type Strains, Phase IV (KMG-IV): sequencing the most valuable type-strain genomes for metagenomic binning, comparative biology and taxonomic classification.</title>
        <authorList>
            <person name="Goeker M."/>
        </authorList>
    </citation>
    <scope>NUCLEOTIDE SEQUENCE [LARGE SCALE GENOMIC DNA]</scope>
    <source>
        <strain evidence="3 4">DSM 2286</strain>
    </source>
</reference>
<dbReference type="GO" id="GO:0008168">
    <property type="term" value="F:methyltransferase activity"/>
    <property type="evidence" value="ECO:0007669"/>
    <property type="project" value="UniProtKB-KW"/>
</dbReference>
<keyword evidence="2" id="KW-0808">Transferase</keyword>
<protein>
    <submittedName>
        <fullName evidence="3">Cephalosporin hydroxylase</fullName>
    </submittedName>
</protein>
<dbReference type="PANTHER" id="PTHR40048">
    <property type="entry name" value="RHAMNOSYL O-METHYLTRANSFERASE"/>
    <property type="match status" value="1"/>
</dbReference>
<dbReference type="InterPro" id="IPR029063">
    <property type="entry name" value="SAM-dependent_MTases_sf"/>
</dbReference>
<evidence type="ECO:0000313" key="4">
    <source>
        <dbReference type="Proteomes" id="UP000295169"/>
    </source>
</evidence>
<dbReference type="GO" id="GO:0071770">
    <property type="term" value="P:DIM/DIP cell wall layer assembly"/>
    <property type="evidence" value="ECO:0007669"/>
    <property type="project" value="TreeGrafter"/>
</dbReference>
<dbReference type="GO" id="GO:0005886">
    <property type="term" value="C:plasma membrane"/>
    <property type="evidence" value="ECO:0007669"/>
    <property type="project" value="TreeGrafter"/>
</dbReference>
<dbReference type="GO" id="GO:0008610">
    <property type="term" value="P:lipid biosynthetic process"/>
    <property type="evidence" value="ECO:0007669"/>
    <property type="project" value="InterPro"/>
</dbReference>
<comment type="caution">
    <text evidence="3">The sequence shown here is derived from an EMBL/GenBank/DDBJ whole genome shotgun (WGS) entry which is preliminary data.</text>
</comment>
<gene>
    <name evidence="3" type="ORF">EV691_13919</name>
</gene>